<dbReference type="EMBL" id="CAIIXF020000001">
    <property type="protein sequence ID" value="CAH1773900.1"/>
    <property type="molecule type" value="Genomic_DNA"/>
</dbReference>
<dbReference type="PANTHER" id="PTHR10891">
    <property type="entry name" value="EF-HAND CALCIUM-BINDING DOMAIN CONTAINING PROTEIN"/>
    <property type="match status" value="1"/>
</dbReference>
<dbReference type="Gene3D" id="3.30.40.10">
    <property type="entry name" value="Zinc/RING finger domain, C3HC4 (zinc finger)"/>
    <property type="match status" value="1"/>
</dbReference>
<dbReference type="Pfam" id="PF13499">
    <property type="entry name" value="EF-hand_7"/>
    <property type="match status" value="1"/>
</dbReference>
<evidence type="ECO:0000256" key="2">
    <source>
        <dbReference type="ARBA" id="ARBA00022737"/>
    </source>
</evidence>
<dbReference type="OrthoDB" id="9978298at2759"/>
<dbReference type="InterPro" id="IPR013083">
    <property type="entry name" value="Znf_RING/FYVE/PHD"/>
</dbReference>
<dbReference type="InterPro" id="IPR031946">
    <property type="entry name" value="KIAA1045_Zf_RING"/>
</dbReference>
<organism evidence="5 6">
    <name type="scientific">Owenia fusiformis</name>
    <name type="common">Polychaete worm</name>
    <dbReference type="NCBI Taxonomy" id="6347"/>
    <lineage>
        <taxon>Eukaryota</taxon>
        <taxon>Metazoa</taxon>
        <taxon>Spiralia</taxon>
        <taxon>Lophotrochozoa</taxon>
        <taxon>Annelida</taxon>
        <taxon>Polychaeta</taxon>
        <taxon>Sedentaria</taxon>
        <taxon>Canalipalpata</taxon>
        <taxon>Sabellida</taxon>
        <taxon>Oweniida</taxon>
        <taxon>Oweniidae</taxon>
        <taxon>Owenia</taxon>
    </lineage>
</organism>
<dbReference type="InterPro" id="IPR039647">
    <property type="entry name" value="EF_hand_pair_protein_CML-like"/>
</dbReference>
<dbReference type="PROSITE" id="PS50222">
    <property type="entry name" value="EF_HAND_2"/>
    <property type="match status" value="2"/>
</dbReference>
<dbReference type="SUPFAM" id="SSF47473">
    <property type="entry name" value="EF-hand"/>
    <property type="match status" value="1"/>
</dbReference>
<dbReference type="GO" id="GO:0005509">
    <property type="term" value="F:calcium ion binding"/>
    <property type="evidence" value="ECO:0007669"/>
    <property type="project" value="InterPro"/>
</dbReference>
<comment type="caution">
    <text evidence="5">The sequence shown here is derived from an EMBL/GenBank/DDBJ whole genome shotgun (WGS) entry which is preliminary data.</text>
</comment>
<dbReference type="CDD" id="cd00051">
    <property type="entry name" value="EFh"/>
    <property type="match status" value="1"/>
</dbReference>
<proteinExistence type="predicted"/>
<evidence type="ECO:0000256" key="4">
    <source>
        <dbReference type="SAM" id="MobiDB-lite"/>
    </source>
</evidence>
<dbReference type="Proteomes" id="UP000749559">
    <property type="component" value="Unassembled WGS sequence"/>
</dbReference>
<evidence type="ECO:0000313" key="6">
    <source>
        <dbReference type="Proteomes" id="UP000749559"/>
    </source>
</evidence>
<feature type="compositionally biased region" description="Polar residues" evidence="4">
    <location>
        <begin position="397"/>
        <end position="410"/>
    </location>
</feature>
<dbReference type="InterPro" id="IPR002048">
    <property type="entry name" value="EF_hand_dom"/>
</dbReference>
<sequence length="410" mass="47347">MGSGASKRPNTTRKVQAVSAFQAIPKSPKEKDKILNDEITDTQIKLDDVNHDNEKSTDNRRSITINETSNAWNALKQGIILNANSLPKTTLTLDDFTKVIRRKASEIKNDDLEIPYESKEKVESEELCHICAVYTGSETYPCRICPRVYHESCLRKIGHCSSPESSNLLQKAHEPIGWSCYKCDNLSSVLAEEEMFQLMEDFDIYDIDKDSTISLDEFLKYKNEQYQKRFGCEMPFEDEETERRRFKIMDKNKTETLDWWEFLNYESTHILTTRSKNALVRLLTEREIDEARRTFRVFDRDGNGEISEHEAKHAFTSWYSQFLHETPGSLKILDTDDVDDNSEFAVHVKENTKLIMAADTDKNGRVSWNEYLKDQALYIIASRPNSCSNAPEDDNLTTKNRTISNDAKIV</sequence>
<feature type="region of interest" description="Disordered" evidence="4">
    <location>
        <begin position="389"/>
        <end position="410"/>
    </location>
</feature>
<dbReference type="SUPFAM" id="SSF57903">
    <property type="entry name" value="FYVE/PHD zinc finger"/>
    <property type="match status" value="1"/>
</dbReference>
<dbReference type="AlphaFoldDB" id="A0A8J1Y0E4"/>
<accession>A0A8J1Y0E4</accession>
<feature type="region of interest" description="Disordered" evidence="4">
    <location>
        <begin position="1"/>
        <end position="34"/>
    </location>
</feature>
<dbReference type="InterPro" id="IPR011992">
    <property type="entry name" value="EF-hand-dom_pair"/>
</dbReference>
<dbReference type="Gene3D" id="1.10.238.10">
    <property type="entry name" value="EF-hand"/>
    <property type="match status" value="2"/>
</dbReference>
<name>A0A8J1Y0E4_OWEFU</name>
<dbReference type="SMART" id="SM00054">
    <property type="entry name" value="EFh"/>
    <property type="match status" value="2"/>
</dbReference>
<evidence type="ECO:0000256" key="3">
    <source>
        <dbReference type="ARBA" id="ARBA00022837"/>
    </source>
</evidence>
<reference evidence="5" key="1">
    <citation type="submission" date="2022-03" db="EMBL/GenBank/DDBJ databases">
        <authorList>
            <person name="Martin C."/>
        </authorList>
    </citation>
    <scope>NUCLEOTIDE SEQUENCE</scope>
</reference>
<keyword evidence="6" id="KW-1185">Reference proteome</keyword>
<evidence type="ECO:0000256" key="1">
    <source>
        <dbReference type="ARBA" id="ARBA00022723"/>
    </source>
</evidence>
<gene>
    <name evidence="5" type="ORF">OFUS_LOCUS1432</name>
</gene>
<dbReference type="InterPro" id="IPR011011">
    <property type="entry name" value="Znf_FYVE_PHD"/>
</dbReference>
<protein>
    <submittedName>
        <fullName evidence="5">Uncharacterized protein</fullName>
    </submittedName>
</protein>
<dbReference type="InterPro" id="IPR018247">
    <property type="entry name" value="EF_Hand_1_Ca_BS"/>
</dbReference>
<dbReference type="Pfam" id="PF16744">
    <property type="entry name" value="zf-RING_15"/>
    <property type="match status" value="1"/>
</dbReference>
<keyword evidence="1" id="KW-0479">Metal-binding</keyword>
<keyword evidence="2" id="KW-0677">Repeat</keyword>
<dbReference type="PROSITE" id="PS00018">
    <property type="entry name" value="EF_HAND_1"/>
    <property type="match status" value="1"/>
</dbReference>
<evidence type="ECO:0000313" key="5">
    <source>
        <dbReference type="EMBL" id="CAH1773900.1"/>
    </source>
</evidence>
<keyword evidence="3" id="KW-0106">Calcium</keyword>